<reference evidence="4" key="1">
    <citation type="submission" date="2017-08" db="EMBL/GenBank/DDBJ databases">
        <title>Draft genome sequence of Lactococcus sp. strain Rs-Y01, isolated from the gut of the lower termite Reticulitermes speratus.</title>
        <authorList>
            <person name="Ohkuma M."/>
            <person name="Yuki M."/>
        </authorList>
    </citation>
    <scope>NUCLEOTIDE SEQUENCE [LARGE SCALE GENOMIC DNA]</scope>
    <source>
        <strain evidence="4">Rs-Y01</strain>
    </source>
</reference>
<feature type="domain" description="Helicase/UvrB N-terminal" evidence="1">
    <location>
        <begin position="130"/>
        <end position="318"/>
    </location>
</feature>
<evidence type="ECO:0000259" key="1">
    <source>
        <dbReference type="Pfam" id="PF04851"/>
    </source>
</evidence>
<dbReference type="Pfam" id="PF04851">
    <property type="entry name" value="ResIII"/>
    <property type="match status" value="1"/>
</dbReference>
<protein>
    <recommendedName>
        <fullName evidence="5">Endonuclease Z1 domain-containing protein</fullName>
    </recommendedName>
</protein>
<dbReference type="EMBL" id="BEDT01000001">
    <property type="protein sequence ID" value="GAX46705.1"/>
    <property type="molecule type" value="Genomic_DNA"/>
</dbReference>
<gene>
    <name evidence="3" type="ORF">RsY01_284</name>
</gene>
<dbReference type="GO" id="GO:0005524">
    <property type="term" value="F:ATP binding"/>
    <property type="evidence" value="ECO:0007669"/>
    <property type="project" value="InterPro"/>
</dbReference>
<dbReference type="GO" id="GO:0003677">
    <property type="term" value="F:DNA binding"/>
    <property type="evidence" value="ECO:0007669"/>
    <property type="project" value="InterPro"/>
</dbReference>
<dbReference type="Gene3D" id="3.40.50.300">
    <property type="entry name" value="P-loop containing nucleotide triphosphate hydrolases"/>
    <property type="match status" value="1"/>
</dbReference>
<dbReference type="GO" id="GO:0016787">
    <property type="term" value="F:hydrolase activity"/>
    <property type="evidence" value="ECO:0007669"/>
    <property type="project" value="InterPro"/>
</dbReference>
<evidence type="ECO:0000313" key="3">
    <source>
        <dbReference type="EMBL" id="GAX46705.1"/>
    </source>
</evidence>
<organism evidence="3 4">
    <name type="scientific">Pseudolactococcus reticulitermitis</name>
    <dbReference type="NCBI Taxonomy" id="2025039"/>
    <lineage>
        <taxon>Bacteria</taxon>
        <taxon>Bacillati</taxon>
        <taxon>Bacillota</taxon>
        <taxon>Bacilli</taxon>
        <taxon>Lactobacillales</taxon>
        <taxon>Streptococcaceae</taxon>
        <taxon>Pseudolactococcus</taxon>
    </lineage>
</organism>
<dbReference type="AlphaFoldDB" id="A0A224XAG4"/>
<proteinExistence type="predicted"/>
<dbReference type="InterPro" id="IPR027417">
    <property type="entry name" value="P-loop_NTPase"/>
</dbReference>
<dbReference type="Pfam" id="PF10593">
    <property type="entry name" value="Z1"/>
    <property type="match status" value="1"/>
</dbReference>
<evidence type="ECO:0008006" key="5">
    <source>
        <dbReference type="Google" id="ProtNLM"/>
    </source>
</evidence>
<dbReference type="RefSeq" id="WP_094783779.1">
    <property type="nucleotide sequence ID" value="NZ_BEDT01000001.1"/>
</dbReference>
<dbReference type="OrthoDB" id="9787841at2"/>
<sequence length="868" mass="99993">MIDYEKIAQYEEIALAAISVGEDNPEYSVVENILKQYNAIWQLDDKSLVELSNRIYTKKSVSLDEDTILTSNPNANWFVDSRFERGTERFDAYHKYLENVEGYSLKVINSISTSMDKVMNNVGDPFDKEDFSKKGLVIGDVQSGKTGNFIALMNKAADAGYNMIVVTTGTIEKLRRQTQERIEYGFSGISSSVKKSEKRTVADFGNKEQSYFVTNKDKDFSIKYANPVNLGQVPIVAVIKKNKTSLENLALWLENGNKQDIKRFGKIEKSVLFIDDEADNATINTKDADSPTTINKGIRAILNLFKRSSYVGFTATPFANVFIDHTEEDDLFPSDFIQVLKTPSNYMGASTIFPEKGEYHHILNTNDDAETEIPIVIPKERRGDFIIEELPESLKEAIKIFFLQNAIRDLRGDKKKHRSMLVNVSHLNYIQQQVKELISEEVFRLKTQIKNYILTEQPIKVELFELFEKEFPKIAESFESVQKQLSESIDAIEVDVINAKNKSFNYEDYPNGARIIAVGGFALSRGLTLEGLSTSYLYRNTLMYDTLMQMGRWFGYRPNYDDLIKLYMPNQSIEWYSQILDATEDLKKQIKRMANEHQTPKEFGIYIKQAEADEVRLLITAGNKMRNARDHEVTVKISGDYRETTKLDVKSVKQNRQTVETWISEYQERFDETHLWKNADKELVKALLANYLYGNFNKLNSQVVAETLKHFKTFDVKIAYTKADKPRKRAFRYNSKHEVIAFANSRVGSSGDGKFALTEEQKESHEFKSEKDYFSKFREDERNPLVIIYPEKLSFNKENKNSDTETEKFYQKNKDNIFWAIALGVPELADEKTISYKTKLNTVMQQQMITGEQLDLFSSADETEEDLE</sequence>
<keyword evidence="4" id="KW-1185">Reference proteome</keyword>
<comment type="caution">
    <text evidence="3">The sequence shown here is derived from an EMBL/GenBank/DDBJ whole genome shotgun (WGS) entry which is preliminary data.</text>
</comment>
<dbReference type="InterPro" id="IPR006935">
    <property type="entry name" value="Helicase/UvrB_N"/>
</dbReference>
<dbReference type="SUPFAM" id="SSF52540">
    <property type="entry name" value="P-loop containing nucleoside triphosphate hydrolases"/>
    <property type="match status" value="1"/>
</dbReference>
<evidence type="ECO:0000259" key="2">
    <source>
        <dbReference type="Pfam" id="PF10593"/>
    </source>
</evidence>
<dbReference type="Proteomes" id="UP000218689">
    <property type="component" value="Unassembled WGS sequence"/>
</dbReference>
<evidence type="ECO:0000313" key="4">
    <source>
        <dbReference type="Proteomes" id="UP000218689"/>
    </source>
</evidence>
<feature type="domain" description="Putative endonuclease Z1" evidence="2">
    <location>
        <begin position="393"/>
        <end position="611"/>
    </location>
</feature>
<accession>A0A224XAG4</accession>
<name>A0A224XAG4_9LACT</name>
<dbReference type="REBASE" id="234714">
    <property type="entry name" value="LapRsy01ORF286P"/>
</dbReference>
<dbReference type="InterPro" id="IPR018310">
    <property type="entry name" value="Put_endonuclease_Z1-dom"/>
</dbReference>